<keyword evidence="8" id="KW-1185">Reference proteome</keyword>
<dbReference type="Gene3D" id="1.10.357.10">
    <property type="entry name" value="Tetracycline Repressor, domain 2"/>
    <property type="match status" value="1"/>
</dbReference>
<dbReference type="InterPro" id="IPR001647">
    <property type="entry name" value="HTH_TetR"/>
</dbReference>
<dbReference type="InterPro" id="IPR041347">
    <property type="entry name" value="MftR_C"/>
</dbReference>
<gene>
    <name evidence="7" type="ORF">GCM10010145_09940</name>
</gene>
<evidence type="ECO:0000259" key="6">
    <source>
        <dbReference type="PROSITE" id="PS50977"/>
    </source>
</evidence>
<evidence type="ECO:0000313" key="7">
    <source>
        <dbReference type="EMBL" id="GGQ42924.1"/>
    </source>
</evidence>
<dbReference type="Pfam" id="PF17754">
    <property type="entry name" value="TetR_C_14"/>
    <property type="match status" value="1"/>
</dbReference>
<dbReference type="EMBL" id="BMQK01000001">
    <property type="protein sequence ID" value="GGQ42924.1"/>
    <property type="molecule type" value="Genomic_DNA"/>
</dbReference>
<organism evidence="7 8">
    <name type="scientific">Streptomyces ruber</name>
    <dbReference type="NCBI Taxonomy" id="83378"/>
    <lineage>
        <taxon>Bacteria</taxon>
        <taxon>Bacillati</taxon>
        <taxon>Actinomycetota</taxon>
        <taxon>Actinomycetes</taxon>
        <taxon>Kitasatosporales</taxon>
        <taxon>Streptomycetaceae</taxon>
        <taxon>Streptomyces</taxon>
    </lineage>
</organism>
<dbReference type="PROSITE" id="PS50977">
    <property type="entry name" value="HTH_TETR_2"/>
    <property type="match status" value="1"/>
</dbReference>
<proteinExistence type="predicted"/>
<feature type="region of interest" description="Disordered" evidence="5">
    <location>
        <begin position="1"/>
        <end position="32"/>
    </location>
</feature>
<comment type="caution">
    <text evidence="7">The sequence shown here is derived from an EMBL/GenBank/DDBJ whole genome shotgun (WGS) entry which is preliminary data.</text>
</comment>
<dbReference type="Pfam" id="PF00440">
    <property type="entry name" value="TetR_N"/>
    <property type="match status" value="1"/>
</dbReference>
<evidence type="ECO:0000313" key="8">
    <source>
        <dbReference type="Proteomes" id="UP000620156"/>
    </source>
</evidence>
<dbReference type="AlphaFoldDB" id="A0A918ENW0"/>
<accession>A0A918ENW0</accession>
<dbReference type="PANTHER" id="PTHR30055:SF238">
    <property type="entry name" value="MYCOFACTOCIN BIOSYNTHESIS TRANSCRIPTIONAL REGULATOR MFTR-RELATED"/>
    <property type="match status" value="1"/>
</dbReference>
<keyword evidence="3" id="KW-0804">Transcription</keyword>
<name>A0A918ENW0_9ACTN</name>
<dbReference type="GO" id="GO:0000976">
    <property type="term" value="F:transcription cis-regulatory region binding"/>
    <property type="evidence" value="ECO:0007669"/>
    <property type="project" value="TreeGrafter"/>
</dbReference>
<reference evidence="7" key="2">
    <citation type="submission" date="2020-09" db="EMBL/GenBank/DDBJ databases">
        <authorList>
            <person name="Sun Q."/>
            <person name="Ohkuma M."/>
        </authorList>
    </citation>
    <scope>NUCLEOTIDE SEQUENCE</scope>
    <source>
        <strain evidence="7">JCM 3131</strain>
    </source>
</reference>
<dbReference type="InterPro" id="IPR009057">
    <property type="entry name" value="Homeodomain-like_sf"/>
</dbReference>
<keyword evidence="2 4" id="KW-0238">DNA-binding</keyword>
<feature type="domain" description="HTH tetR-type" evidence="6">
    <location>
        <begin position="29"/>
        <end position="89"/>
    </location>
</feature>
<evidence type="ECO:0000256" key="5">
    <source>
        <dbReference type="SAM" id="MobiDB-lite"/>
    </source>
</evidence>
<sequence length="247" mass="26517">MPDVKAKKPTAPAGESGAAREDRRRRRARRTRDAMASAALDLALEHGLAAVTVAAVAERADVTRRTFSRHFAGKEDAVLDFVRDDGARINAALRARPADEPPLLAFRRAVGEWLADEEHPALHRRPRMRELLALIDTEPALFAAYQRIRADAQEDSARIIAGRLGADAVRDTRPAVVVETAAGVLVAAQRLWARGIGDDDPDAADLPELVEQAYEALTGEAAAAARAATGGDDTDADATVGRTAHRK</sequence>
<dbReference type="Proteomes" id="UP000620156">
    <property type="component" value="Unassembled WGS sequence"/>
</dbReference>
<protein>
    <submittedName>
        <fullName evidence="7">TetR family transcriptional regulator</fullName>
    </submittedName>
</protein>
<dbReference type="PROSITE" id="PS01081">
    <property type="entry name" value="HTH_TETR_1"/>
    <property type="match status" value="1"/>
</dbReference>
<dbReference type="PANTHER" id="PTHR30055">
    <property type="entry name" value="HTH-TYPE TRANSCRIPTIONAL REGULATOR RUTR"/>
    <property type="match status" value="1"/>
</dbReference>
<evidence type="ECO:0000256" key="2">
    <source>
        <dbReference type="ARBA" id="ARBA00023125"/>
    </source>
</evidence>
<reference evidence="7" key="1">
    <citation type="journal article" date="2014" name="Int. J. Syst. Evol. Microbiol.">
        <title>Complete genome sequence of Corynebacterium casei LMG S-19264T (=DSM 44701T), isolated from a smear-ripened cheese.</title>
        <authorList>
            <consortium name="US DOE Joint Genome Institute (JGI-PGF)"/>
            <person name="Walter F."/>
            <person name="Albersmeier A."/>
            <person name="Kalinowski J."/>
            <person name="Ruckert C."/>
        </authorList>
    </citation>
    <scope>NUCLEOTIDE SEQUENCE</scope>
    <source>
        <strain evidence="7">JCM 3131</strain>
    </source>
</reference>
<evidence type="ECO:0000256" key="1">
    <source>
        <dbReference type="ARBA" id="ARBA00023015"/>
    </source>
</evidence>
<dbReference type="InterPro" id="IPR023772">
    <property type="entry name" value="DNA-bd_HTH_TetR-type_CS"/>
</dbReference>
<feature type="region of interest" description="Disordered" evidence="5">
    <location>
        <begin position="224"/>
        <end position="247"/>
    </location>
</feature>
<dbReference type="SUPFAM" id="SSF46689">
    <property type="entry name" value="Homeodomain-like"/>
    <property type="match status" value="1"/>
</dbReference>
<evidence type="ECO:0000256" key="3">
    <source>
        <dbReference type="ARBA" id="ARBA00023163"/>
    </source>
</evidence>
<dbReference type="InterPro" id="IPR050109">
    <property type="entry name" value="HTH-type_TetR-like_transc_reg"/>
</dbReference>
<keyword evidence="1" id="KW-0805">Transcription regulation</keyword>
<evidence type="ECO:0000256" key="4">
    <source>
        <dbReference type="PROSITE-ProRule" id="PRU00335"/>
    </source>
</evidence>
<feature type="DNA-binding region" description="H-T-H motif" evidence="4">
    <location>
        <begin position="52"/>
        <end position="71"/>
    </location>
</feature>
<dbReference type="Gene3D" id="1.10.10.60">
    <property type="entry name" value="Homeodomain-like"/>
    <property type="match status" value="1"/>
</dbReference>
<dbReference type="GO" id="GO:0003700">
    <property type="term" value="F:DNA-binding transcription factor activity"/>
    <property type="evidence" value="ECO:0007669"/>
    <property type="project" value="TreeGrafter"/>
</dbReference>